<name>A0A2T1A5U0_9ACTN</name>
<gene>
    <name evidence="1" type="ORF">CLV47_10180</name>
</gene>
<protein>
    <submittedName>
        <fullName evidence="1">Uncharacterized protein</fullName>
    </submittedName>
</protein>
<organism evidence="1 2">
    <name type="scientific">Antricoccus suffuscus</name>
    <dbReference type="NCBI Taxonomy" id="1629062"/>
    <lineage>
        <taxon>Bacteria</taxon>
        <taxon>Bacillati</taxon>
        <taxon>Actinomycetota</taxon>
        <taxon>Actinomycetes</taxon>
        <taxon>Geodermatophilales</taxon>
        <taxon>Antricoccaceae</taxon>
        <taxon>Antricoccus</taxon>
    </lineage>
</organism>
<evidence type="ECO:0000313" key="1">
    <source>
        <dbReference type="EMBL" id="PRZ43956.1"/>
    </source>
</evidence>
<dbReference type="AlphaFoldDB" id="A0A2T1A5U0"/>
<reference evidence="1 2" key="1">
    <citation type="submission" date="2018-03" db="EMBL/GenBank/DDBJ databases">
        <title>Genomic Encyclopedia of Archaeal and Bacterial Type Strains, Phase II (KMG-II): from individual species to whole genera.</title>
        <authorList>
            <person name="Goeker M."/>
        </authorList>
    </citation>
    <scope>NUCLEOTIDE SEQUENCE [LARGE SCALE GENOMIC DNA]</scope>
    <source>
        <strain evidence="1 2">DSM 100065</strain>
    </source>
</reference>
<comment type="caution">
    <text evidence="1">The sequence shown here is derived from an EMBL/GenBank/DDBJ whole genome shotgun (WGS) entry which is preliminary data.</text>
</comment>
<dbReference type="Proteomes" id="UP000237752">
    <property type="component" value="Unassembled WGS sequence"/>
</dbReference>
<sequence>MYSSWASAFHGFEATPADAAYFYDRTLPGFQDRITMWPGRDPDACRAGQHSSGWNDLTGKIESHGGRTAATLRSLREDYASHLSTLYSTPVAGKERR</sequence>
<evidence type="ECO:0000313" key="2">
    <source>
        <dbReference type="Proteomes" id="UP000237752"/>
    </source>
</evidence>
<dbReference type="EMBL" id="PVUE01000001">
    <property type="protein sequence ID" value="PRZ43956.1"/>
    <property type="molecule type" value="Genomic_DNA"/>
</dbReference>
<accession>A0A2T1A5U0</accession>
<proteinExistence type="predicted"/>
<keyword evidence="2" id="KW-1185">Reference proteome</keyword>